<dbReference type="EMBL" id="FOFR01000039">
    <property type="protein sequence ID" value="SES36142.1"/>
    <property type="molecule type" value="Genomic_DNA"/>
</dbReference>
<dbReference type="Pfam" id="PF13671">
    <property type="entry name" value="AAA_33"/>
    <property type="match status" value="1"/>
</dbReference>
<organism evidence="1 2">
    <name type="scientific">Lentzea xinjiangensis</name>
    <dbReference type="NCBI Taxonomy" id="402600"/>
    <lineage>
        <taxon>Bacteria</taxon>
        <taxon>Bacillati</taxon>
        <taxon>Actinomycetota</taxon>
        <taxon>Actinomycetes</taxon>
        <taxon>Pseudonocardiales</taxon>
        <taxon>Pseudonocardiaceae</taxon>
        <taxon>Lentzea</taxon>
    </lineage>
</organism>
<evidence type="ECO:0000313" key="1">
    <source>
        <dbReference type="EMBL" id="SES36142.1"/>
    </source>
</evidence>
<dbReference type="SUPFAM" id="SSF52540">
    <property type="entry name" value="P-loop containing nucleoside triphosphate hydrolases"/>
    <property type="match status" value="1"/>
</dbReference>
<name>A0A1H9WQE0_9PSEU</name>
<dbReference type="Gene3D" id="3.40.50.300">
    <property type="entry name" value="P-loop containing nucleotide triphosphate hydrolases"/>
    <property type="match status" value="1"/>
</dbReference>
<dbReference type="STRING" id="402600.SAMN05216188_13927"/>
<keyword evidence="2" id="KW-1185">Reference proteome</keyword>
<dbReference type="InterPro" id="IPR027417">
    <property type="entry name" value="P-loop_NTPase"/>
</dbReference>
<sequence length="182" mass="19827">MTEAGYCVFVNGLPGSGKSTYARNFVAARRGWLNLDVDVLRGLLGTASLDFVQAGAEVKPLALAVLRTQIASGGNVVFPQLFFTPDEAAEFEEAVVTSGGKVRRTMLREDVRECWRRVEERAHRAPSGSIDHNILSLLTGSGGLLELQRMDQQLSAWSRLPDPPRVISSSTPYDEFAGYAIA</sequence>
<accession>A0A1H9WQE0</accession>
<evidence type="ECO:0000313" key="2">
    <source>
        <dbReference type="Proteomes" id="UP000199352"/>
    </source>
</evidence>
<gene>
    <name evidence="1" type="ORF">SAMN05216188_13927</name>
</gene>
<reference evidence="2" key="1">
    <citation type="submission" date="2016-10" db="EMBL/GenBank/DDBJ databases">
        <authorList>
            <person name="Varghese N."/>
            <person name="Submissions S."/>
        </authorList>
    </citation>
    <scope>NUCLEOTIDE SEQUENCE [LARGE SCALE GENOMIC DNA]</scope>
    <source>
        <strain evidence="2">CGMCC 4.3525</strain>
    </source>
</reference>
<dbReference type="AlphaFoldDB" id="A0A1H9WQE0"/>
<protein>
    <submittedName>
        <fullName evidence="1">AAA domain-containing protein</fullName>
    </submittedName>
</protein>
<dbReference type="RefSeq" id="WP_089962274.1">
    <property type="nucleotide sequence ID" value="NZ_FOFR01000039.1"/>
</dbReference>
<dbReference type="Proteomes" id="UP000199352">
    <property type="component" value="Unassembled WGS sequence"/>
</dbReference>
<proteinExistence type="predicted"/>
<dbReference type="OrthoDB" id="2639622at2"/>